<gene>
    <name evidence="8" type="ORF">EGT74_03760</name>
</gene>
<dbReference type="PROSITE" id="PS51257">
    <property type="entry name" value="PROKAR_LIPOPROTEIN"/>
    <property type="match status" value="1"/>
</dbReference>
<proteinExistence type="inferred from homology"/>
<evidence type="ECO:0000256" key="4">
    <source>
        <dbReference type="ARBA" id="ARBA00023136"/>
    </source>
</evidence>
<evidence type="ECO:0000256" key="3">
    <source>
        <dbReference type="ARBA" id="ARBA00022729"/>
    </source>
</evidence>
<keyword evidence="5" id="KW-0998">Cell outer membrane</keyword>
<dbReference type="SUPFAM" id="SSF48452">
    <property type="entry name" value="TPR-like"/>
    <property type="match status" value="1"/>
</dbReference>
<dbReference type="Proteomes" id="UP000278351">
    <property type="component" value="Unassembled WGS sequence"/>
</dbReference>
<sequence>MIMKKITLIILVLAGMFASCKKVLDIKDLKNYNPDEVWNDENLANAYMAGLYPMFGNWSPSLEQKSEQLAGIFWYADRITISNGEFKIWNYNRIRLINQAIKDVAEGGLKQELKDVIAAQAKFMRAYTYFEMVTYYGGVPYITEPQDRYTDSLHTPRNSTKECFELIVKDLDEAIAKLPKRHLASSPDYGKIDANFAMAFKAKVLLYKASPQFNPSNPWNNAYWNDAYTAAKTAYDELKAQGYRLVTNYSDIALVEKGPETVFAVVNAYPNKTTEWDNGVRPGSESRGPANSTPTWEFVKTFPMKDGKLYNDPTGLYYKTDAQFLQSYWENRDPRFDKSVVWNGKVYEVSGKAGKRQYTSLGIAHELDDFGVNPVAGVNSTNLDRYTGFFVLKNSLLRLKQAEVQQYDVDFVLMRFAEVMMNYAEAANETGRIAEALAILKEIRQRAGIEPGAAGNYGITATTREAMREAILAERNIEFCFEGHRFWDLRRLRMLNRLDGTTKTGVEAIAIQPGGADMPMSEARTKATAYQLTEANFRYSLLQVPRSGVKVNVVPEKYYFFPIQSDILDRNRNLVQNNNWGGAFNPTLE</sequence>
<name>A0A3N4PZZ2_9BACT</name>
<accession>A0A3N4PZZ2</accession>
<organism evidence="8 9">
    <name type="scientific">Chitinophaga lutea</name>
    <dbReference type="NCBI Taxonomy" id="2488634"/>
    <lineage>
        <taxon>Bacteria</taxon>
        <taxon>Pseudomonadati</taxon>
        <taxon>Bacteroidota</taxon>
        <taxon>Chitinophagia</taxon>
        <taxon>Chitinophagales</taxon>
        <taxon>Chitinophagaceae</taxon>
        <taxon>Chitinophaga</taxon>
    </lineage>
</organism>
<dbReference type="EMBL" id="RPDH01000001">
    <property type="protein sequence ID" value="RPE14322.1"/>
    <property type="molecule type" value="Genomic_DNA"/>
</dbReference>
<comment type="subcellular location">
    <subcellularLocation>
        <location evidence="1">Cell outer membrane</location>
    </subcellularLocation>
</comment>
<evidence type="ECO:0000256" key="5">
    <source>
        <dbReference type="ARBA" id="ARBA00023237"/>
    </source>
</evidence>
<comment type="similarity">
    <text evidence="2">Belongs to the SusD family.</text>
</comment>
<dbReference type="OrthoDB" id="5694214at2"/>
<dbReference type="AlphaFoldDB" id="A0A3N4PZZ2"/>
<evidence type="ECO:0000259" key="6">
    <source>
        <dbReference type="Pfam" id="PF07980"/>
    </source>
</evidence>
<dbReference type="Gene3D" id="1.25.40.390">
    <property type="match status" value="1"/>
</dbReference>
<dbReference type="InterPro" id="IPR033985">
    <property type="entry name" value="SusD-like_N"/>
</dbReference>
<protein>
    <submittedName>
        <fullName evidence="8">RagB/SusD family nutrient uptake outer membrane protein</fullName>
    </submittedName>
</protein>
<dbReference type="GO" id="GO:0009279">
    <property type="term" value="C:cell outer membrane"/>
    <property type="evidence" value="ECO:0007669"/>
    <property type="project" value="UniProtKB-SubCell"/>
</dbReference>
<keyword evidence="4" id="KW-0472">Membrane</keyword>
<dbReference type="InterPro" id="IPR012944">
    <property type="entry name" value="SusD_RagB_dom"/>
</dbReference>
<feature type="domain" description="SusD-like N-terminal" evidence="7">
    <location>
        <begin position="76"/>
        <end position="182"/>
    </location>
</feature>
<keyword evidence="9" id="KW-1185">Reference proteome</keyword>
<evidence type="ECO:0000256" key="2">
    <source>
        <dbReference type="ARBA" id="ARBA00006275"/>
    </source>
</evidence>
<keyword evidence="3" id="KW-0732">Signal</keyword>
<reference evidence="8 9" key="1">
    <citation type="submission" date="2018-11" db="EMBL/GenBank/DDBJ databases">
        <title>Chitinophaga lutea sp.nov., isolate from arsenic contaminated soil.</title>
        <authorList>
            <person name="Zong Y."/>
        </authorList>
    </citation>
    <scope>NUCLEOTIDE SEQUENCE [LARGE SCALE GENOMIC DNA]</scope>
    <source>
        <strain evidence="8 9">ZY74</strain>
    </source>
</reference>
<evidence type="ECO:0000313" key="8">
    <source>
        <dbReference type="EMBL" id="RPE14322.1"/>
    </source>
</evidence>
<evidence type="ECO:0000256" key="1">
    <source>
        <dbReference type="ARBA" id="ARBA00004442"/>
    </source>
</evidence>
<evidence type="ECO:0000313" key="9">
    <source>
        <dbReference type="Proteomes" id="UP000278351"/>
    </source>
</evidence>
<comment type="caution">
    <text evidence="8">The sequence shown here is derived from an EMBL/GenBank/DDBJ whole genome shotgun (WGS) entry which is preliminary data.</text>
</comment>
<evidence type="ECO:0000259" key="7">
    <source>
        <dbReference type="Pfam" id="PF14322"/>
    </source>
</evidence>
<dbReference type="Pfam" id="PF14322">
    <property type="entry name" value="SusD-like_3"/>
    <property type="match status" value="1"/>
</dbReference>
<feature type="domain" description="RagB/SusD" evidence="6">
    <location>
        <begin position="259"/>
        <end position="580"/>
    </location>
</feature>
<dbReference type="InterPro" id="IPR011990">
    <property type="entry name" value="TPR-like_helical_dom_sf"/>
</dbReference>
<dbReference type="Pfam" id="PF07980">
    <property type="entry name" value="SusD_RagB"/>
    <property type="match status" value="1"/>
</dbReference>